<dbReference type="Proteomes" id="UP000184267">
    <property type="component" value="Unassembled WGS sequence"/>
</dbReference>
<accession>A0A1M2W7G5</accession>
<dbReference type="PANTHER" id="PTHR43625:SF40">
    <property type="entry name" value="ALDO-KETO REDUCTASE YAKC [NADP(+)]"/>
    <property type="match status" value="1"/>
</dbReference>
<dbReference type="GO" id="GO:0016491">
    <property type="term" value="F:oxidoreductase activity"/>
    <property type="evidence" value="ECO:0007669"/>
    <property type="project" value="UniProtKB-KW"/>
</dbReference>
<dbReference type="STRING" id="154538.A0A1M2W7G5"/>
<dbReference type="EMBL" id="MNAD01000145">
    <property type="protein sequence ID" value="OJT15670.1"/>
    <property type="molecule type" value="Genomic_DNA"/>
</dbReference>
<keyword evidence="1" id="KW-0560">Oxidoreductase</keyword>
<dbReference type="OMA" id="YIDLLYC"/>
<dbReference type="PRINTS" id="PR00069">
    <property type="entry name" value="ALDKETRDTASE"/>
</dbReference>
<gene>
    <name evidence="3" type="ORF">TRAPUB_5498</name>
</gene>
<feature type="domain" description="NADP-dependent oxidoreductase" evidence="2">
    <location>
        <begin position="15"/>
        <end position="309"/>
    </location>
</feature>
<dbReference type="OrthoDB" id="37537at2759"/>
<dbReference type="Pfam" id="PF00248">
    <property type="entry name" value="Aldo_ket_red"/>
    <property type="match status" value="1"/>
</dbReference>
<evidence type="ECO:0000313" key="3">
    <source>
        <dbReference type="EMBL" id="OJT15670.1"/>
    </source>
</evidence>
<dbReference type="Gene3D" id="3.20.20.100">
    <property type="entry name" value="NADP-dependent oxidoreductase domain"/>
    <property type="match status" value="1"/>
</dbReference>
<proteinExistence type="predicted"/>
<dbReference type="InterPro" id="IPR020471">
    <property type="entry name" value="AKR"/>
</dbReference>
<dbReference type="PANTHER" id="PTHR43625">
    <property type="entry name" value="AFLATOXIN B1 ALDEHYDE REDUCTASE"/>
    <property type="match status" value="1"/>
</dbReference>
<dbReference type="InterPro" id="IPR036812">
    <property type="entry name" value="NAD(P)_OxRdtase_dom_sf"/>
</dbReference>
<dbReference type="SUPFAM" id="SSF51430">
    <property type="entry name" value="NAD(P)-linked oxidoreductase"/>
    <property type="match status" value="1"/>
</dbReference>
<reference evidence="3 4" key="1">
    <citation type="submission" date="2016-10" db="EMBL/GenBank/DDBJ databases">
        <title>Genome sequence of the basidiomycete white-rot fungus Trametes pubescens.</title>
        <authorList>
            <person name="Makela M.R."/>
            <person name="Granchi Z."/>
            <person name="Peng M."/>
            <person name="De Vries R.P."/>
            <person name="Grigoriev I."/>
            <person name="Riley R."/>
            <person name="Hilden K."/>
        </authorList>
    </citation>
    <scope>NUCLEOTIDE SEQUENCE [LARGE SCALE GENOMIC DNA]</scope>
    <source>
        <strain evidence="3 4">FBCC735</strain>
    </source>
</reference>
<dbReference type="AlphaFoldDB" id="A0A1M2W7G5"/>
<dbReference type="InterPro" id="IPR050791">
    <property type="entry name" value="Aldo-Keto_reductase"/>
</dbReference>
<sequence length="337" mass="36736">MPVLTRKIGNSQVSAIGFGAMSVAGLYAQALSDEDRMNLLDAAHASGCNFWDTADAYGDSEVILGKWFKRTGKRDDIFLATKFGCASGIPDRAVCGDPEYVPKAIDKSLERLGVDHVDLWYLHRADQTVPIELTVGAMAEQVKAGRVKYIGLSEISAATLRRAHAIHPIAAIQVEYSPFTLDIEDEKIGLLEAARELGVAVVAYSPLGRGLLTGRFRSPEDLPKNDPRHMFPRFSAENFPNILKVVDGVQAIATKYGATPGQVTLAWLRAQGDDIIPIPGTTRVANVKENMESLKVQLVPEDVDEIRKLAVVADKTLGPRYPEKWQALLFADTPALA</sequence>
<protein>
    <submittedName>
        <fullName evidence="3">Aldo-keto reductase yakc [NADP(+)]</fullName>
    </submittedName>
</protein>
<organism evidence="3 4">
    <name type="scientific">Trametes pubescens</name>
    <name type="common">White-rot fungus</name>
    <dbReference type="NCBI Taxonomy" id="154538"/>
    <lineage>
        <taxon>Eukaryota</taxon>
        <taxon>Fungi</taxon>
        <taxon>Dikarya</taxon>
        <taxon>Basidiomycota</taxon>
        <taxon>Agaricomycotina</taxon>
        <taxon>Agaricomycetes</taxon>
        <taxon>Polyporales</taxon>
        <taxon>Polyporaceae</taxon>
        <taxon>Trametes</taxon>
    </lineage>
</organism>
<dbReference type="GO" id="GO:0005737">
    <property type="term" value="C:cytoplasm"/>
    <property type="evidence" value="ECO:0007669"/>
    <property type="project" value="TreeGrafter"/>
</dbReference>
<evidence type="ECO:0000313" key="4">
    <source>
        <dbReference type="Proteomes" id="UP000184267"/>
    </source>
</evidence>
<comment type="caution">
    <text evidence="3">The sequence shown here is derived from an EMBL/GenBank/DDBJ whole genome shotgun (WGS) entry which is preliminary data.</text>
</comment>
<keyword evidence="4" id="KW-1185">Reference proteome</keyword>
<dbReference type="InterPro" id="IPR023210">
    <property type="entry name" value="NADP_OxRdtase_dom"/>
</dbReference>
<name>A0A1M2W7G5_TRAPU</name>
<evidence type="ECO:0000256" key="1">
    <source>
        <dbReference type="ARBA" id="ARBA00023002"/>
    </source>
</evidence>
<evidence type="ECO:0000259" key="2">
    <source>
        <dbReference type="Pfam" id="PF00248"/>
    </source>
</evidence>